<evidence type="ECO:0000256" key="1">
    <source>
        <dbReference type="SAM" id="MobiDB-lite"/>
    </source>
</evidence>
<feature type="compositionally biased region" description="Acidic residues" evidence="1">
    <location>
        <begin position="97"/>
        <end position="113"/>
    </location>
</feature>
<evidence type="ECO:0000313" key="2">
    <source>
        <dbReference type="EMBL" id="KAK3917744.1"/>
    </source>
</evidence>
<feature type="compositionally biased region" description="Low complexity" evidence="1">
    <location>
        <begin position="163"/>
        <end position="173"/>
    </location>
</feature>
<feature type="compositionally biased region" description="Basic and acidic residues" evidence="1">
    <location>
        <begin position="125"/>
        <end position="135"/>
    </location>
</feature>
<accession>A0AAE1HAB9</accession>
<feature type="compositionally biased region" description="Polar residues" evidence="1">
    <location>
        <begin position="80"/>
        <end position="93"/>
    </location>
</feature>
<feature type="region of interest" description="Disordered" evidence="1">
    <location>
        <begin position="1"/>
        <end position="59"/>
    </location>
</feature>
<sequence>MENNSIPPGRRKKRQWLLGNTEDMKIPRSTLHYRRHKKRRPLRQVSVNEMQGQHPAPNFVHPQHQEQFSDSEMDEFPINITSPSLPNDNQHVPQPSDEADEADEQEMGSDNEMIECPGMFSTSDRSTEDEVGPKEPVVRVKRRKLRRKIIVRERLDSDDALTSSSESCRSCSSPVRNTSSSPVPPPAPSPLPASILCATDDEYEILEEANETRQQRPSAPRKEFGEPLCPCTDTTTEEVMFMILTLGLRHGLTWVDILKMLSSIFKSASIPTTKHLFKERLNVKEETDIKYHVLCSECSVYMGEKPKKTKTKFCPTCKKTIKVTASTNCFVSLSVEAQLQKCLQDDYFVNSITTFRFSRPTGPNLYRDIYDGKVYKQFCENGGIISSPYNFSFTFFTDGVAFGKSSNKTIWPIYSTVNELSYHDRRKYFILAGVYAGPKDPNQLYFLKPFVDTMNNLSSHGVDWVHNGRNINSIAIPICCVVDSVARYQILNFKSFGGDYGCTFCYVQTHYVTKTGSRYPVTPNPAPLRNFEDYKADILAIHAKPNVVDRAHRGVKGYF</sequence>
<feature type="region of interest" description="Disordered" evidence="1">
    <location>
        <begin position="158"/>
        <end position="194"/>
    </location>
</feature>
<dbReference type="AlphaFoldDB" id="A0AAE1HAB9"/>
<evidence type="ECO:0000313" key="3">
    <source>
        <dbReference type="Proteomes" id="UP001219518"/>
    </source>
</evidence>
<gene>
    <name evidence="2" type="ORF">KUF71_007219</name>
</gene>
<name>A0AAE1HAB9_9NEOP</name>
<dbReference type="EMBL" id="JAHWGI010000775">
    <property type="protein sequence ID" value="KAK3917744.1"/>
    <property type="molecule type" value="Genomic_DNA"/>
</dbReference>
<proteinExistence type="predicted"/>
<protein>
    <submittedName>
        <fullName evidence="2">Large tegument protein deneddylase</fullName>
    </submittedName>
</protein>
<organism evidence="2 3">
    <name type="scientific">Frankliniella fusca</name>
    <dbReference type="NCBI Taxonomy" id="407009"/>
    <lineage>
        <taxon>Eukaryota</taxon>
        <taxon>Metazoa</taxon>
        <taxon>Ecdysozoa</taxon>
        <taxon>Arthropoda</taxon>
        <taxon>Hexapoda</taxon>
        <taxon>Insecta</taxon>
        <taxon>Pterygota</taxon>
        <taxon>Neoptera</taxon>
        <taxon>Paraneoptera</taxon>
        <taxon>Thysanoptera</taxon>
        <taxon>Terebrantia</taxon>
        <taxon>Thripoidea</taxon>
        <taxon>Thripidae</taxon>
        <taxon>Frankliniella</taxon>
    </lineage>
</organism>
<comment type="caution">
    <text evidence="2">The sequence shown here is derived from an EMBL/GenBank/DDBJ whole genome shotgun (WGS) entry which is preliminary data.</text>
</comment>
<keyword evidence="3" id="KW-1185">Reference proteome</keyword>
<feature type="compositionally biased region" description="Basic residues" evidence="1">
    <location>
        <begin position="31"/>
        <end position="42"/>
    </location>
</feature>
<reference evidence="2" key="1">
    <citation type="submission" date="2021-07" db="EMBL/GenBank/DDBJ databases">
        <authorList>
            <person name="Catto M.A."/>
            <person name="Jacobson A."/>
            <person name="Kennedy G."/>
            <person name="Labadie P."/>
            <person name="Hunt B.G."/>
            <person name="Srinivasan R."/>
        </authorList>
    </citation>
    <scope>NUCLEOTIDE SEQUENCE</scope>
    <source>
        <strain evidence="2">PL_HMW_Pooled</strain>
        <tissue evidence="2">Head</tissue>
    </source>
</reference>
<dbReference type="Proteomes" id="UP001219518">
    <property type="component" value="Unassembled WGS sequence"/>
</dbReference>
<reference evidence="2" key="2">
    <citation type="journal article" date="2023" name="BMC Genomics">
        <title>Pest status, molecular evolution, and epigenetic factors derived from the genome assembly of Frankliniella fusca, a thysanopteran phytovirus vector.</title>
        <authorList>
            <person name="Catto M.A."/>
            <person name="Labadie P.E."/>
            <person name="Jacobson A.L."/>
            <person name="Kennedy G.G."/>
            <person name="Srinivasan R."/>
            <person name="Hunt B.G."/>
        </authorList>
    </citation>
    <scope>NUCLEOTIDE SEQUENCE</scope>
    <source>
        <strain evidence="2">PL_HMW_Pooled</strain>
    </source>
</reference>
<feature type="region of interest" description="Disordered" evidence="1">
    <location>
        <begin position="80"/>
        <end position="135"/>
    </location>
</feature>
<feature type="compositionally biased region" description="Pro residues" evidence="1">
    <location>
        <begin position="182"/>
        <end position="191"/>
    </location>
</feature>